<dbReference type="RefSeq" id="WP_139457639.1">
    <property type="nucleotide sequence ID" value="NZ_VDCH01000029.1"/>
</dbReference>
<accession>A0A5C4S200</accession>
<feature type="signal peptide" evidence="1">
    <location>
        <begin position="1"/>
        <end position="23"/>
    </location>
</feature>
<gene>
    <name evidence="2" type="ORF">FGF66_10745</name>
</gene>
<proteinExistence type="predicted"/>
<evidence type="ECO:0000256" key="1">
    <source>
        <dbReference type="SAM" id="SignalP"/>
    </source>
</evidence>
<sequence>MKRTIFSSTLAFLFLLCHSISFAALNQMTGNWKNTDPNTRGITTLVIDGNANNLSMHAWGKCHPQDCDWGEVDAYAYASNVSAPVNPTAQAVSAVFSTAFSQTLVIVKPAGNNMIRAEVFTRFTDRSNRSDYKETYTFRRQLRLMPMRPVPGPMPMPGPMLREDCLSFNPASTTVRNINGNWTIADGNHLLFSFGDKRVEALNALKVIKYYRMDSSCFVGRPDPSFRYLLVNGNAPQGSMPGEDCVSFNPNTIEVKNIGGRWKIVDGSHWIFDFGDKESEARTAFTIIRKYGFTRSCFVGRPNPSFNYLRK</sequence>
<protein>
    <submittedName>
        <fullName evidence="2">Uncharacterized protein</fullName>
    </submittedName>
</protein>
<dbReference type="AlphaFoldDB" id="A0A5C4S200"/>
<name>A0A5C4S200_CHLTI</name>
<reference evidence="2 3" key="1">
    <citation type="submission" date="2019-05" db="EMBL/GenBank/DDBJ databases">
        <title>Draft Whole-Genome sequence of the green sulfur bacterium Chlorobaculum thiosulfatiphilum DSM 249.</title>
        <authorList>
            <person name="Meyer T.E."/>
            <person name="Kyndt J.A."/>
        </authorList>
    </citation>
    <scope>NUCLEOTIDE SEQUENCE [LARGE SCALE GENOMIC DNA]</scope>
    <source>
        <strain evidence="2 3">DSM 249</strain>
    </source>
</reference>
<organism evidence="2 3">
    <name type="scientific">Chlorobaculum thiosulfatiphilum</name>
    <name type="common">Chlorobium limicola f.sp. thiosulfatophilum</name>
    <dbReference type="NCBI Taxonomy" id="115852"/>
    <lineage>
        <taxon>Bacteria</taxon>
        <taxon>Pseudomonadati</taxon>
        <taxon>Chlorobiota</taxon>
        <taxon>Chlorobiia</taxon>
        <taxon>Chlorobiales</taxon>
        <taxon>Chlorobiaceae</taxon>
        <taxon>Chlorobaculum</taxon>
    </lineage>
</organism>
<dbReference type="EMBL" id="VDCH01000029">
    <property type="protein sequence ID" value="TNJ37506.1"/>
    <property type="molecule type" value="Genomic_DNA"/>
</dbReference>
<keyword evidence="3" id="KW-1185">Reference proteome</keyword>
<feature type="chain" id="PRO_5022996575" evidence="1">
    <location>
        <begin position="24"/>
        <end position="311"/>
    </location>
</feature>
<dbReference type="Proteomes" id="UP000308271">
    <property type="component" value="Unassembled WGS sequence"/>
</dbReference>
<evidence type="ECO:0000313" key="2">
    <source>
        <dbReference type="EMBL" id="TNJ37506.1"/>
    </source>
</evidence>
<comment type="caution">
    <text evidence="2">The sequence shown here is derived from an EMBL/GenBank/DDBJ whole genome shotgun (WGS) entry which is preliminary data.</text>
</comment>
<evidence type="ECO:0000313" key="3">
    <source>
        <dbReference type="Proteomes" id="UP000308271"/>
    </source>
</evidence>
<keyword evidence="1" id="KW-0732">Signal</keyword>
<dbReference type="OrthoDB" id="1491023at2"/>